<dbReference type="Gene3D" id="3.30.420.40">
    <property type="match status" value="2"/>
</dbReference>
<dbReference type="InterPro" id="IPR043129">
    <property type="entry name" value="ATPase_NBD"/>
</dbReference>
<protein>
    <submittedName>
        <fullName evidence="1">Transcriptional regulator</fullName>
    </submittedName>
</protein>
<dbReference type="AlphaFoldDB" id="A0A2G6KCA6"/>
<gene>
    <name evidence="1" type="ORF">CSA56_12205</name>
</gene>
<reference evidence="1 2" key="1">
    <citation type="submission" date="2017-10" db="EMBL/GenBank/DDBJ databases">
        <title>Novel microbial diversity and functional potential in the marine mammal oral microbiome.</title>
        <authorList>
            <person name="Dudek N.K."/>
            <person name="Sun C.L."/>
            <person name="Burstein D."/>
            <person name="Kantor R.S."/>
            <person name="Aliaga Goltsman D.S."/>
            <person name="Bik E.M."/>
            <person name="Thomas B.C."/>
            <person name="Banfield J.F."/>
            <person name="Relman D.A."/>
        </authorList>
    </citation>
    <scope>NUCLEOTIDE SEQUENCE [LARGE SCALE GENOMIC DNA]</scope>
    <source>
        <strain evidence="1">DOLJORAL78_47_16</strain>
    </source>
</reference>
<evidence type="ECO:0000313" key="2">
    <source>
        <dbReference type="Proteomes" id="UP000230821"/>
    </source>
</evidence>
<evidence type="ECO:0000313" key="1">
    <source>
        <dbReference type="EMBL" id="PIE33326.1"/>
    </source>
</evidence>
<dbReference type="Proteomes" id="UP000230821">
    <property type="component" value="Unassembled WGS sequence"/>
</dbReference>
<sequence length="466" mass="51044">MSSTSSLLTTFPTIQAPLDPQFIPAILANRSYRQAVSDSGTSTNLAIAIERENGFISRHDLQIFQPGSQYDADTLRVIDRHIKFLLWAKGGWKIYLSGPTSFCQAIQEAYSSGGKRDFDTKLMQRVYEQPFTVDIVGAAQVPDTQEMGASVGGHLEGCRIGFDLGASDYKLAAVINGEPLFSTEIRWDPVGQADPAYHYTRIAEGLKQAASHMPRVDAIGGSSAGIFIANQPKIASLFRAIPEKAFDEAIKPMFLKLQKEWNVPLVIINDGDVTALAGAMSLQQDAMLGIAMGSSEAVGYLNPEGRITGYLNELAFAPVDFNEQAAIDEWSGDYGVGALYFSQQAVNKLAPAAGISFPDDILLPERLKTVQEKANNRDRQAEKIFETIGVYLGYTLPHYAEYYDYENLLMLGRVTSGRGGEILLEHAKKVLAQEFPELNERITLHVPDEQSRRVGQAVAAASLPEI</sequence>
<proteinExistence type="predicted"/>
<dbReference type="EMBL" id="PDSK01000100">
    <property type="protein sequence ID" value="PIE33326.1"/>
    <property type="molecule type" value="Genomic_DNA"/>
</dbReference>
<organism evidence="1 2">
    <name type="scientific">candidate division KSB3 bacterium</name>
    <dbReference type="NCBI Taxonomy" id="2044937"/>
    <lineage>
        <taxon>Bacteria</taxon>
        <taxon>candidate division KSB3</taxon>
    </lineage>
</organism>
<name>A0A2G6KCA6_9BACT</name>
<accession>A0A2G6KCA6</accession>
<dbReference type="SUPFAM" id="SSF53067">
    <property type="entry name" value="Actin-like ATPase domain"/>
    <property type="match status" value="1"/>
</dbReference>
<comment type="caution">
    <text evidence="1">The sequence shown here is derived from an EMBL/GenBank/DDBJ whole genome shotgun (WGS) entry which is preliminary data.</text>
</comment>